<comment type="similarity">
    <text evidence="1">Belongs to the 'phage' integrase family.</text>
</comment>
<dbReference type="SUPFAM" id="SSF56349">
    <property type="entry name" value="DNA breaking-rejoining enzymes"/>
    <property type="match status" value="1"/>
</dbReference>
<keyword evidence="3 5" id="KW-0238">DNA-binding</keyword>
<dbReference type="InterPro" id="IPR044068">
    <property type="entry name" value="CB"/>
</dbReference>
<evidence type="ECO:0000256" key="4">
    <source>
        <dbReference type="ARBA" id="ARBA00023172"/>
    </source>
</evidence>
<evidence type="ECO:0000256" key="3">
    <source>
        <dbReference type="ARBA" id="ARBA00023125"/>
    </source>
</evidence>
<dbReference type="PANTHER" id="PTHR30349:SF41">
    <property type="entry name" value="INTEGRASE_RECOMBINASE PROTEIN MJ0367-RELATED"/>
    <property type="match status" value="1"/>
</dbReference>
<sequence length="449" mass="51038">MSLTDQLTDHLAKLTYIGLLDNRRSKMNVDSGYGHKQVNLVQYRRVDGRWQFIRVVRKNGKPDPRLVLIDGEPASSKGGHFYLAWREQGNLKRQAVGSSPREALNAWHVKMGILAGDVEPEPEPETVESKTIDTAIVEYLRDVKATKSAATYKAYKRDLAWFREHRGKHLVSRLDRSDVMSLFAAGREEGLDQKTINKRVVVMLTAMRGAGAEIKLRKGDWPKTTDKQIEVYTPDELRRFFAACTADKRVLFQTFLLTGFRSEEIATLTWSDINYTTGKISVSAKLQWEFTPKSYEIRSVEVPSALLATLKARKRKSTSLLVFPAPKHPTRPDYGGNGVDAHMLEACKEIAFRAGLNCGKCEGTYTVKRSARKKEKLPYSCGTSPRCHHWNRHRWRHTFASNMLPVLGLKKLQLVLGHKDISTTQKYLHLVGENEVREKVEHSFLAAFV</sequence>
<feature type="domain" description="Tyr recombinase" evidence="6">
    <location>
        <begin position="227"/>
        <end position="441"/>
    </location>
</feature>
<dbReference type="PANTHER" id="PTHR30349">
    <property type="entry name" value="PHAGE INTEGRASE-RELATED"/>
    <property type="match status" value="1"/>
</dbReference>
<dbReference type="RefSeq" id="WP_348262615.1">
    <property type="nucleotide sequence ID" value="NZ_CP121196.1"/>
</dbReference>
<dbReference type="InterPro" id="IPR013762">
    <property type="entry name" value="Integrase-like_cat_sf"/>
</dbReference>
<dbReference type="Gene3D" id="1.10.150.130">
    <property type="match status" value="1"/>
</dbReference>
<reference evidence="8" key="1">
    <citation type="submission" date="2023-03" db="EMBL/GenBank/DDBJ databases">
        <title>Edaphobacter sp.</title>
        <authorList>
            <person name="Huber K.J."/>
            <person name="Papendorf J."/>
            <person name="Pilke C."/>
            <person name="Bunk B."/>
            <person name="Sproeer C."/>
            <person name="Pester M."/>
        </authorList>
    </citation>
    <scope>NUCLEOTIDE SEQUENCE</scope>
    <source>
        <strain evidence="8">DSM 110680</strain>
    </source>
</reference>
<dbReference type="InterPro" id="IPR050090">
    <property type="entry name" value="Tyrosine_recombinase_XerCD"/>
</dbReference>
<dbReference type="PROSITE" id="PS51898">
    <property type="entry name" value="TYR_RECOMBINASE"/>
    <property type="match status" value="1"/>
</dbReference>
<dbReference type="GO" id="GO:0006310">
    <property type="term" value="P:DNA recombination"/>
    <property type="evidence" value="ECO:0007669"/>
    <property type="project" value="UniProtKB-KW"/>
</dbReference>
<dbReference type="AlphaFoldDB" id="A0AAU7DI45"/>
<keyword evidence="4" id="KW-0233">DNA recombination</keyword>
<evidence type="ECO:0000256" key="5">
    <source>
        <dbReference type="PROSITE-ProRule" id="PRU01248"/>
    </source>
</evidence>
<dbReference type="GO" id="GO:0015074">
    <property type="term" value="P:DNA integration"/>
    <property type="evidence" value="ECO:0007669"/>
    <property type="project" value="UniProtKB-KW"/>
</dbReference>
<accession>A0AAU7DI45</accession>
<dbReference type="InterPro" id="IPR010998">
    <property type="entry name" value="Integrase_recombinase_N"/>
</dbReference>
<evidence type="ECO:0000259" key="6">
    <source>
        <dbReference type="PROSITE" id="PS51898"/>
    </source>
</evidence>
<proteinExistence type="inferred from homology"/>
<evidence type="ECO:0000259" key="7">
    <source>
        <dbReference type="PROSITE" id="PS51900"/>
    </source>
</evidence>
<evidence type="ECO:0000313" key="8">
    <source>
        <dbReference type="EMBL" id="XBH17384.1"/>
    </source>
</evidence>
<dbReference type="GO" id="GO:0003677">
    <property type="term" value="F:DNA binding"/>
    <property type="evidence" value="ECO:0007669"/>
    <property type="project" value="UniProtKB-UniRule"/>
</dbReference>
<dbReference type="EMBL" id="CP121196">
    <property type="protein sequence ID" value="XBH17384.1"/>
    <property type="molecule type" value="Genomic_DNA"/>
</dbReference>
<gene>
    <name evidence="8" type="ORF">P8935_22820</name>
</gene>
<dbReference type="InterPro" id="IPR002104">
    <property type="entry name" value="Integrase_catalytic"/>
</dbReference>
<dbReference type="Gene3D" id="1.10.443.10">
    <property type="entry name" value="Intergrase catalytic core"/>
    <property type="match status" value="1"/>
</dbReference>
<evidence type="ECO:0000256" key="1">
    <source>
        <dbReference type="ARBA" id="ARBA00008857"/>
    </source>
</evidence>
<keyword evidence="2" id="KW-0229">DNA integration</keyword>
<organism evidence="8">
    <name type="scientific">Telmatobacter sp. DSM 110680</name>
    <dbReference type="NCBI Taxonomy" id="3036704"/>
    <lineage>
        <taxon>Bacteria</taxon>
        <taxon>Pseudomonadati</taxon>
        <taxon>Acidobacteriota</taxon>
        <taxon>Terriglobia</taxon>
        <taxon>Terriglobales</taxon>
        <taxon>Acidobacteriaceae</taxon>
        <taxon>Telmatobacter</taxon>
    </lineage>
</organism>
<name>A0AAU7DI45_9BACT</name>
<protein>
    <submittedName>
        <fullName evidence="8">Site-specific integrase</fullName>
    </submittedName>
</protein>
<dbReference type="CDD" id="cd00397">
    <property type="entry name" value="DNA_BRE_C"/>
    <property type="match status" value="1"/>
</dbReference>
<dbReference type="InterPro" id="IPR011010">
    <property type="entry name" value="DNA_brk_join_enz"/>
</dbReference>
<feature type="domain" description="Core-binding (CB)" evidence="7">
    <location>
        <begin position="130"/>
        <end position="211"/>
    </location>
</feature>
<evidence type="ECO:0000256" key="2">
    <source>
        <dbReference type="ARBA" id="ARBA00022908"/>
    </source>
</evidence>
<dbReference type="Pfam" id="PF00589">
    <property type="entry name" value="Phage_integrase"/>
    <property type="match status" value="1"/>
</dbReference>
<dbReference type="PROSITE" id="PS51900">
    <property type="entry name" value="CB"/>
    <property type="match status" value="1"/>
</dbReference>